<proteinExistence type="predicted"/>
<comment type="caution">
    <text evidence="1">The sequence shown here is derived from an EMBL/GenBank/DDBJ whole genome shotgun (WGS) entry which is preliminary data.</text>
</comment>
<evidence type="ECO:0008006" key="2">
    <source>
        <dbReference type="Google" id="ProtNLM"/>
    </source>
</evidence>
<evidence type="ECO:0000313" key="1">
    <source>
        <dbReference type="EMBL" id="KKK68364.1"/>
    </source>
</evidence>
<dbReference type="SUPFAM" id="SSF141571">
    <property type="entry name" value="Pentapeptide repeat-like"/>
    <property type="match status" value="1"/>
</dbReference>
<dbReference type="InterPro" id="IPR001646">
    <property type="entry name" value="5peptide_repeat"/>
</dbReference>
<name>A0A0F8ZPQ0_9ZZZZ</name>
<dbReference type="Gene3D" id="2.160.20.80">
    <property type="entry name" value="E3 ubiquitin-protein ligase SopA"/>
    <property type="match status" value="1"/>
</dbReference>
<dbReference type="Pfam" id="PF00805">
    <property type="entry name" value="Pentapeptide"/>
    <property type="match status" value="1"/>
</dbReference>
<gene>
    <name evidence="1" type="ORF">LCGC14_2944790</name>
</gene>
<protein>
    <recommendedName>
        <fullName evidence="2">Pentapeptide repeat protein</fullName>
    </recommendedName>
</protein>
<organism evidence="1">
    <name type="scientific">marine sediment metagenome</name>
    <dbReference type="NCBI Taxonomy" id="412755"/>
    <lineage>
        <taxon>unclassified sequences</taxon>
        <taxon>metagenomes</taxon>
        <taxon>ecological metagenomes</taxon>
    </lineage>
</organism>
<reference evidence="1" key="1">
    <citation type="journal article" date="2015" name="Nature">
        <title>Complex archaea that bridge the gap between prokaryotes and eukaryotes.</title>
        <authorList>
            <person name="Spang A."/>
            <person name="Saw J.H."/>
            <person name="Jorgensen S.L."/>
            <person name="Zaremba-Niedzwiedzka K."/>
            <person name="Martijn J."/>
            <person name="Lind A.E."/>
            <person name="van Eijk R."/>
            <person name="Schleper C."/>
            <person name="Guy L."/>
            <person name="Ettema T.J."/>
        </authorList>
    </citation>
    <scope>NUCLEOTIDE SEQUENCE</scope>
</reference>
<dbReference type="EMBL" id="LAZR01059174">
    <property type="protein sequence ID" value="KKK68364.1"/>
    <property type="molecule type" value="Genomic_DNA"/>
</dbReference>
<accession>A0A0F8ZPQ0</accession>
<dbReference type="AlphaFoldDB" id="A0A0F8ZPQ0"/>
<sequence>MKTYTVQELKAIIEEHGKWLSGDGGTRAYLSGADLSGAYLSGAYLSGADLSGADLSGAFGAEKAIEARTVKVSMRQLKDWGACDGENSGMTWVKENIKGKVTIAKLYAAGRDDYVEWLYPRVLTLLYKDVKAPDCVPMEVE</sequence>